<dbReference type="PANTHER" id="PTHR35826:SF2">
    <property type="entry name" value="PROTEIN ATP6V1FNB"/>
    <property type="match status" value="1"/>
</dbReference>
<evidence type="ECO:0000259" key="1">
    <source>
        <dbReference type="Pfam" id="PF22589"/>
    </source>
</evidence>
<dbReference type="InterPro" id="IPR054323">
    <property type="entry name" value="SPMIP1_C"/>
</dbReference>
<dbReference type="AlphaFoldDB" id="A0A8J1JAQ5"/>
<dbReference type="OrthoDB" id="410807at2759"/>
<reference evidence="3" key="1">
    <citation type="submission" date="2025-08" db="UniProtKB">
        <authorList>
            <consortium name="RefSeq"/>
        </authorList>
    </citation>
    <scope>IDENTIFICATION</scope>
    <source>
        <strain evidence="3">Nigerian</strain>
        <tissue evidence="3">Liver and blood</tissue>
    </source>
</reference>
<dbReference type="AGR" id="Xenbase:XB-GENE-29076870"/>
<dbReference type="Proteomes" id="UP000008143">
    <property type="component" value="Chromosome 3"/>
</dbReference>
<dbReference type="PANTHER" id="PTHR35826">
    <property type="entry name" value="PROTEIN ATP6V1FNB-LIKE"/>
    <property type="match status" value="1"/>
</dbReference>
<keyword evidence="2" id="KW-1185">Reference proteome</keyword>
<evidence type="ECO:0000313" key="2">
    <source>
        <dbReference type="Proteomes" id="UP000008143"/>
    </source>
</evidence>
<feature type="domain" description="Sperm microtubule inner protein 1 C-terminal" evidence="1">
    <location>
        <begin position="128"/>
        <end position="231"/>
    </location>
</feature>
<name>A0A8J1JAQ5_XENTR</name>
<proteinExistence type="predicted"/>
<evidence type="ECO:0000313" key="3">
    <source>
        <dbReference type="RefSeq" id="XP_031754947.1"/>
    </source>
</evidence>
<evidence type="ECO:0000313" key="4">
    <source>
        <dbReference type="Xenbase" id="XB-GENE-29076870"/>
    </source>
</evidence>
<dbReference type="Xenbase" id="XB-GENE-29076870">
    <property type="gene designation" value="spmip1"/>
</dbReference>
<dbReference type="RefSeq" id="XP_031754947.1">
    <property type="nucleotide sequence ID" value="XM_031899087.1"/>
</dbReference>
<accession>A0A8J1JAQ5</accession>
<protein>
    <submittedName>
        <fullName evidence="3">Protein ATP6V1FNB isoform X1</fullName>
    </submittedName>
</protein>
<organism evidence="2 3">
    <name type="scientific">Xenopus tropicalis</name>
    <name type="common">Western clawed frog</name>
    <name type="synonym">Silurana tropicalis</name>
    <dbReference type="NCBI Taxonomy" id="8364"/>
    <lineage>
        <taxon>Eukaryota</taxon>
        <taxon>Metazoa</taxon>
        <taxon>Chordata</taxon>
        <taxon>Craniata</taxon>
        <taxon>Vertebrata</taxon>
        <taxon>Euteleostomi</taxon>
        <taxon>Amphibia</taxon>
        <taxon>Batrachia</taxon>
        <taxon>Anura</taxon>
        <taxon>Pipoidea</taxon>
        <taxon>Pipidae</taxon>
        <taxon>Xenopodinae</taxon>
        <taxon>Xenopus</taxon>
        <taxon>Silurana</taxon>
    </lineage>
</organism>
<dbReference type="Pfam" id="PF22589">
    <property type="entry name" value="SPMIP1"/>
    <property type="match status" value="1"/>
</dbReference>
<gene>
    <name evidence="4" type="primary">spmip1</name>
    <name evidence="3" type="synonym">atp6v1fnb</name>
</gene>
<dbReference type="OMA" id="QRQNFWK"/>
<sequence>MKGSSESCTVRWEHCFKCSRASPRLSFNSNIGHLRIKVQIYCPFLQEQRGRNSLGKHSKMVREFSLTTQQQEFLKEAYGKEIQAKVNWCSRYGKRLQVQQRKPKCKQSFKLPAIADQSILPSAELSKKEHFHHPGRAKEADEKESTNMAAEMRPASPCTLGLLYYGTSREKDGRYRYLQARYCIKPEDKYSFPITTNSTYGWKLGNIYTSQYPFFGRYCVVTDTFYRKNGIPLERNPLDMVL</sequence>